<dbReference type="InterPro" id="IPR013783">
    <property type="entry name" value="Ig-like_fold"/>
</dbReference>
<dbReference type="OrthoDB" id="8925804at2759"/>
<comment type="subcellular location">
    <subcellularLocation>
        <location evidence="1">Membrane</location>
        <topology evidence="1">Single-pass type I membrane protein</topology>
    </subcellularLocation>
</comment>
<feature type="domain" description="Ig-like" evidence="15">
    <location>
        <begin position="104"/>
        <end position="200"/>
    </location>
</feature>
<protein>
    <recommendedName>
        <fullName evidence="15">Ig-like domain-containing protein</fullName>
    </recommendedName>
</protein>
<evidence type="ECO:0000256" key="3">
    <source>
        <dbReference type="ARBA" id="ARBA00022692"/>
    </source>
</evidence>
<keyword evidence="3 13" id="KW-0812">Transmembrane</keyword>
<keyword evidence="4 14" id="KW-0732">Signal</keyword>
<dbReference type="InterPro" id="IPR050160">
    <property type="entry name" value="MHC/Immunoglobulin"/>
</dbReference>
<dbReference type="PROSITE" id="PS00290">
    <property type="entry name" value="IG_MHC"/>
    <property type="match status" value="1"/>
</dbReference>
<evidence type="ECO:0000256" key="9">
    <source>
        <dbReference type="ARBA" id="ARBA00023157"/>
    </source>
</evidence>
<dbReference type="InterPro" id="IPR036179">
    <property type="entry name" value="Ig-like_dom_sf"/>
</dbReference>
<keyword evidence="17" id="KW-1185">Reference proteome</keyword>
<accession>A0A553NKN0</accession>
<dbReference type="GO" id="GO:0002504">
    <property type="term" value="P:antigen processing and presentation of peptide or polysaccharide antigen via MHC class II"/>
    <property type="evidence" value="ECO:0007669"/>
    <property type="project" value="UniProtKB-KW"/>
</dbReference>
<dbReference type="InterPro" id="IPR007110">
    <property type="entry name" value="Ig-like_dom"/>
</dbReference>
<keyword evidence="11" id="KW-0491">MHC II</keyword>
<dbReference type="Pfam" id="PF00993">
    <property type="entry name" value="MHC_II_alpha"/>
    <property type="match status" value="1"/>
</dbReference>
<dbReference type="SUPFAM" id="SSF54452">
    <property type="entry name" value="MHC antigen-recognition domain"/>
    <property type="match status" value="1"/>
</dbReference>
<comment type="caution">
    <text evidence="16">The sequence shown here is derived from an EMBL/GenBank/DDBJ whole genome shotgun (WGS) entry which is preliminary data.</text>
</comment>
<evidence type="ECO:0000256" key="6">
    <source>
        <dbReference type="ARBA" id="ARBA00022989"/>
    </source>
</evidence>
<evidence type="ECO:0000256" key="1">
    <source>
        <dbReference type="ARBA" id="ARBA00004479"/>
    </source>
</evidence>
<dbReference type="InterPro" id="IPR001003">
    <property type="entry name" value="MHC_II_a_N"/>
</dbReference>
<dbReference type="PROSITE" id="PS50835">
    <property type="entry name" value="IG_LIKE"/>
    <property type="match status" value="1"/>
</dbReference>
<evidence type="ECO:0000256" key="11">
    <source>
        <dbReference type="ARBA" id="ARBA00023182"/>
    </source>
</evidence>
<feature type="transmembrane region" description="Helical" evidence="13">
    <location>
        <begin position="206"/>
        <end position="229"/>
    </location>
</feature>
<evidence type="ECO:0000256" key="5">
    <source>
        <dbReference type="ARBA" id="ARBA00022859"/>
    </source>
</evidence>
<proteinExistence type="inferred from homology"/>
<evidence type="ECO:0000256" key="13">
    <source>
        <dbReference type="SAM" id="Phobius"/>
    </source>
</evidence>
<dbReference type="InterPro" id="IPR003597">
    <property type="entry name" value="Ig_C1-set"/>
</dbReference>
<sequence length="235" mass="26255">MKVYVLLLTLSVLVSSEFNDVHEEMYMFGCSDTEKQRFYALDGEELYHTDFKRKTGEMTLPDFADPFSYDETYDTGLAEIELCKINLAISIKCAGSPAENTDPPQTSIYSRDVLVPDVENKLICHVTGFFPPPVTISWTKNNEILKEGMSLSRYRPNNDGTYNIFSTLRFIPVKGNIYSCSVNHKTLDQAQTKIWEVEFTTASVGASVFCGLGLFLGLLGVAAGTFFLVKGINCK</sequence>
<dbReference type="GO" id="GO:0042613">
    <property type="term" value="C:MHC class II protein complex"/>
    <property type="evidence" value="ECO:0007669"/>
    <property type="project" value="UniProtKB-KW"/>
</dbReference>
<evidence type="ECO:0000256" key="2">
    <source>
        <dbReference type="ARBA" id="ARBA00007394"/>
    </source>
</evidence>
<dbReference type="Pfam" id="PF07654">
    <property type="entry name" value="C1-set"/>
    <property type="match status" value="1"/>
</dbReference>
<comment type="similarity">
    <text evidence="2">Belongs to the MHC class II family.</text>
</comment>
<dbReference type="SUPFAM" id="SSF48726">
    <property type="entry name" value="Immunoglobulin"/>
    <property type="match status" value="1"/>
</dbReference>
<dbReference type="InterPro" id="IPR011162">
    <property type="entry name" value="MHC_I/II-like_Ag-recog"/>
</dbReference>
<dbReference type="STRING" id="623744.A0A553NKN0"/>
<keyword evidence="5" id="KW-0391">Immunity</keyword>
<dbReference type="GO" id="GO:0002250">
    <property type="term" value="P:adaptive immune response"/>
    <property type="evidence" value="ECO:0007669"/>
    <property type="project" value="UniProtKB-KW"/>
</dbReference>
<evidence type="ECO:0000256" key="14">
    <source>
        <dbReference type="SAM" id="SignalP"/>
    </source>
</evidence>
<feature type="chain" id="PRO_5022039451" description="Ig-like domain-containing protein" evidence="14">
    <location>
        <begin position="17"/>
        <end position="235"/>
    </location>
</feature>
<dbReference type="Proteomes" id="UP000316079">
    <property type="component" value="Unassembled WGS sequence"/>
</dbReference>
<gene>
    <name evidence="16" type="ORF">DNTS_003775</name>
</gene>
<dbReference type="PANTHER" id="PTHR19944">
    <property type="entry name" value="MHC CLASS II-RELATED"/>
    <property type="match status" value="1"/>
</dbReference>
<dbReference type="SMART" id="SM00407">
    <property type="entry name" value="IGc1"/>
    <property type="match status" value="1"/>
</dbReference>
<reference evidence="16 17" key="1">
    <citation type="journal article" date="2019" name="Sci. Data">
        <title>Hybrid genome assembly and annotation of Danionella translucida.</title>
        <authorList>
            <person name="Kadobianskyi M."/>
            <person name="Schulze L."/>
            <person name="Schuelke M."/>
            <person name="Judkewitz B."/>
        </authorList>
    </citation>
    <scope>NUCLEOTIDE SEQUENCE [LARGE SCALE GENOMIC DNA]</scope>
    <source>
        <strain evidence="16 17">Bolton</strain>
    </source>
</reference>
<evidence type="ECO:0000256" key="7">
    <source>
        <dbReference type="ARBA" id="ARBA00023130"/>
    </source>
</evidence>
<name>A0A553NKN0_9TELE</name>
<feature type="signal peptide" evidence="14">
    <location>
        <begin position="1"/>
        <end position="16"/>
    </location>
</feature>
<keyword evidence="12" id="KW-0393">Immunoglobulin domain</keyword>
<evidence type="ECO:0000256" key="8">
    <source>
        <dbReference type="ARBA" id="ARBA00023136"/>
    </source>
</evidence>
<dbReference type="SMART" id="SM00920">
    <property type="entry name" value="MHC_II_alpha"/>
    <property type="match status" value="1"/>
</dbReference>
<dbReference type="AlphaFoldDB" id="A0A553NKN0"/>
<evidence type="ECO:0000256" key="4">
    <source>
        <dbReference type="ARBA" id="ARBA00022729"/>
    </source>
</evidence>
<dbReference type="EMBL" id="SRMA01026879">
    <property type="protein sequence ID" value="TRY65995.1"/>
    <property type="molecule type" value="Genomic_DNA"/>
</dbReference>
<evidence type="ECO:0000259" key="15">
    <source>
        <dbReference type="PROSITE" id="PS50835"/>
    </source>
</evidence>
<dbReference type="InterPro" id="IPR014745">
    <property type="entry name" value="MHC_II_a/b_N"/>
</dbReference>
<evidence type="ECO:0000313" key="16">
    <source>
        <dbReference type="EMBL" id="TRY65995.1"/>
    </source>
</evidence>
<evidence type="ECO:0000256" key="12">
    <source>
        <dbReference type="ARBA" id="ARBA00023319"/>
    </source>
</evidence>
<dbReference type="InterPro" id="IPR003006">
    <property type="entry name" value="Ig/MHC_CS"/>
</dbReference>
<keyword evidence="6 13" id="KW-1133">Transmembrane helix</keyword>
<keyword evidence="7" id="KW-1064">Adaptive immunity</keyword>
<keyword evidence="10" id="KW-0325">Glycoprotein</keyword>
<organism evidence="16 17">
    <name type="scientific">Danionella cerebrum</name>
    <dbReference type="NCBI Taxonomy" id="2873325"/>
    <lineage>
        <taxon>Eukaryota</taxon>
        <taxon>Metazoa</taxon>
        <taxon>Chordata</taxon>
        <taxon>Craniata</taxon>
        <taxon>Vertebrata</taxon>
        <taxon>Euteleostomi</taxon>
        <taxon>Actinopterygii</taxon>
        <taxon>Neopterygii</taxon>
        <taxon>Teleostei</taxon>
        <taxon>Ostariophysi</taxon>
        <taxon>Cypriniformes</taxon>
        <taxon>Danionidae</taxon>
        <taxon>Danioninae</taxon>
        <taxon>Danionella</taxon>
    </lineage>
</organism>
<dbReference type="Gene3D" id="3.10.320.10">
    <property type="entry name" value="Class II Histocompatibility Antigen, M Beta Chain, Chain B, domain 1"/>
    <property type="match status" value="1"/>
</dbReference>
<evidence type="ECO:0000313" key="17">
    <source>
        <dbReference type="Proteomes" id="UP000316079"/>
    </source>
</evidence>
<dbReference type="PANTHER" id="PTHR19944:SF86">
    <property type="entry name" value="HLA CLASS II HISTOCOMPATIBILITY ANTIGEN, DR ALPHA CHAIN"/>
    <property type="match status" value="1"/>
</dbReference>
<keyword evidence="8 13" id="KW-0472">Membrane</keyword>
<keyword evidence="9" id="KW-1015">Disulfide bond</keyword>
<evidence type="ECO:0000256" key="10">
    <source>
        <dbReference type="ARBA" id="ARBA00023180"/>
    </source>
</evidence>
<dbReference type="Gene3D" id="2.60.40.10">
    <property type="entry name" value="Immunoglobulins"/>
    <property type="match status" value="1"/>
</dbReference>